<evidence type="ECO:0000256" key="3">
    <source>
        <dbReference type="ARBA" id="ARBA00023136"/>
    </source>
</evidence>
<dbReference type="InterPro" id="IPR043441">
    <property type="entry name" value="Tjap1/BEGAIN"/>
</dbReference>
<dbReference type="WBParaSite" id="MCU_000517-RA">
    <property type="protein sequence ID" value="MCU_000517-RA"/>
    <property type="gene ID" value="MCU_000517"/>
</dbReference>
<keyword evidence="3" id="KW-0472">Membrane</keyword>
<protein>
    <submittedName>
        <fullName evidence="6">TBD domain-containing protein</fullName>
    </submittedName>
</protein>
<accession>A0A5K3EH95</accession>
<dbReference type="PANTHER" id="PTHR28664">
    <property type="entry name" value="TIGHT JUNCTION-ASSOCIATED PROTEIN 1"/>
    <property type="match status" value="1"/>
</dbReference>
<keyword evidence="4" id="KW-0175">Coiled coil</keyword>
<evidence type="ECO:0000313" key="6">
    <source>
        <dbReference type="WBParaSite" id="MCU_000517-RA"/>
    </source>
</evidence>
<evidence type="ECO:0000256" key="4">
    <source>
        <dbReference type="SAM" id="Coils"/>
    </source>
</evidence>
<organism evidence="6">
    <name type="scientific">Mesocestoides corti</name>
    <name type="common">Flatworm</name>
    <dbReference type="NCBI Taxonomy" id="53468"/>
    <lineage>
        <taxon>Eukaryota</taxon>
        <taxon>Metazoa</taxon>
        <taxon>Spiralia</taxon>
        <taxon>Lophotrochozoa</taxon>
        <taxon>Platyhelminthes</taxon>
        <taxon>Cestoda</taxon>
        <taxon>Eucestoda</taxon>
        <taxon>Cyclophyllidea</taxon>
        <taxon>Mesocestoididae</taxon>
        <taxon>Mesocestoides</taxon>
    </lineage>
</organism>
<name>A0A5K3EH95_MESCO</name>
<feature type="coiled-coil region" evidence="4">
    <location>
        <begin position="15"/>
        <end position="127"/>
    </location>
</feature>
<keyword evidence="2" id="KW-0597">Phosphoprotein</keyword>
<dbReference type="PANTHER" id="PTHR28664:SF4">
    <property type="entry name" value="TIGHT JUNCTION-ASSOCIATED PROTEIN 1"/>
    <property type="match status" value="1"/>
</dbReference>
<dbReference type="GO" id="GO:0016020">
    <property type="term" value="C:membrane"/>
    <property type="evidence" value="ECO:0007669"/>
    <property type="project" value="UniProtKB-SubCell"/>
</dbReference>
<feature type="compositionally biased region" description="Polar residues" evidence="5">
    <location>
        <begin position="147"/>
        <end position="161"/>
    </location>
</feature>
<proteinExistence type="predicted"/>
<evidence type="ECO:0000256" key="1">
    <source>
        <dbReference type="ARBA" id="ARBA00004170"/>
    </source>
</evidence>
<sequence>MSSGPQVDLSASRIFENMEQQLLVAKSENSRLNAQLTEMVKIHETEMAKERLETEKYRMRFERLTEDHSKLSKLNAELEEKLLTAVESLQTEKALLLDELNTLKKKFAEAEKRIKDLTVECETYKKDCRVAAELLHADPSQFLPINVGNSSSRPHLNSASSDDPLLPTPAHYLLPTTFPPIALYSSEPLNPPPRDNKGDLQLTVLKRNDPILEI</sequence>
<dbReference type="AlphaFoldDB" id="A0A5K3EH95"/>
<evidence type="ECO:0000256" key="5">
    <source>
        <dbReference type="SAM" id="MobiDB-lite"/>
    </source>
</evidence>
<feature type="region of interest" description="Disordered" evidence="5">
    <location>
        <begin position="143"/>
        <end position="163"/>
    </location>
</feature>
<evidence type="ECO:0000256" key="2">
    <source>
        <dbReference type="ARBA" id="ARBA00022553"/>
    </source>
</evidence>
<comment type="subcellular location">
    <subcellularLocation>
        <location evidence="1">Membrane</location>
        <topology evidence="1">Peripheral membrane protein</topology>
    </subcellularLocation>
</comment>
<reference evidence="6" key="1">
    <citation type="submission" date="2019-11" db="UniProtKB">
        <authorList>
            <consortium name="WormBaseParasite"/>
        </authorList>
    </citation>
    <scope>IDENTIFICATION</scope>
</reference>